<dbReference type="PANTHER" id="PTHR30427">
    <property type="entry name" value="TRANSCRIPTIONAL ACTIVATOR PROTEIN LYSR"/>
    <property type="match status" value="1"/>
</dbReference>
<dbReference type="Gene3D" id="3.40.190.290">
    <property type="match status" value="1"/>
</dbReference>
<dbReference type="Pfam" id="PF03466">
    <property type="entry name" value="LysR_substrate"/>
    <property type="match status" value="1"/>
</dbReference>
<protein>
    <submittedName>
        <fullName evidence="6">LysR family transcriptional regulator</fullName>
    </submittedName>
</protein>
<comment type="caution">
    <text evidence="6">The sequence shown here is derived from an EMBL/GenBank/DDBJ whole genome shotgun (WGS) entry which is preliminary data.</text>
</comment>
<dbReference type="PRINTS" id="PR00039">
    <property type="entry name" value="HTHLYSR"/>
</dbReference>
<dbReference type="PANTHER" id="PTHR30427:SF1">
    <property type="entry name" value="TRANSCRIPTIONAL ACTIVATOR PROTEIN LYSR"/>
    <property type="match status" value="1"/>
</dbReference>
<reference evidence="6 7" key="1">
    <citation type="submission" date="2022-04" db="EMBL/GenBank/DDBJ databases">
        <title>Roseobacter sp. WL0113 is a bacterium isolated from neritic sediment.</title>
        <authorList>
            <person name="Wang L."/>
            <person name="He W."/>
            <person name="Zhang D.-F."/>
        </authorList>
    </citation>
    <scope>NUCLEOTIDE SEQUENCE [LARGE SCALE GENOMIC DNA]</scope>
    <source>
        <strain evidence="6 7">WL0113</strain>
    </source>
</reference>
<evidence type="ECO:0000256" key="1">
    <source>
        <dbReference type="ARBA" id="ARBA00009437"/>
    </source>
</evidence>
<organism evidence="6 7">
    <name type="scientific">Roseobacter sinensis</name>
    <dbReference type="NCBI Taxonomy" id="2931391"/>
    <lineage>
        <taxon>Bacteria</taxon>
        <taxon>Pseudomonadati</taxon>
        <taxon>Pseudomonadota</taxon>
        <taxon>Alphaproteobacteria</taxon>
        <taxon>Rhodobacterales</taxon>
        <taxon>Roseobacteraceae</taxon>
        <taxon>Roseobacter</taxon>
    </lineage>
</organism>
<keyword evidence="7" id="KW-1185">Reference proteome</keyword>
<dbReference type="Gene3D" id="1.10.10.10">
    <property type="entry name" value="Winged helix-like DNA-binding domain superfamily/Winged helix DNA-binding domain"/>
    <property type="match status" value="1"/>
</dbReference>
<evidence type="ECO:0000313" key="7">
    <source>
        <dbReference type="Proteomes" id="UP001208690"/>
    </source>
</evidence>
<feature type="domain" description="HTH lysR-type" evidence="5">
    <location>
        <begin position="1"/>
        <end position="58"/>
    </location>
</feature>
<dbReference type="SUPFAM" id="SSF53850">
    <property type="entry name" value="Periplasmic binding protein-like II"/>
    <property type="match status" value="1"/>
</dbReference>
<evidence type="ECO:0000256" key="4">
    <source>
        <dbReference type="ARBA" id="ARBA00023163"/>
    </source>
</evidence>
<dbReference type="InterPro" id="IPR000847">
    <property type="entry name" value="LysR_HTH_N"/>
</dbReference>
<sequence length="318" mass="34298">MNISQIRAFQAVMTSASLSDAARKLGRTQPAVSAAIKTLEDQLGLQLFLRDGRKLVPVPEAQYLLTEAEAILGQLSRVQQTMRSLSDGSAGALNIAAMPGPVSMLFPRFVAEQIAGNRDITVSMMARSSAQILELARAQSIDFGFADAPQDTETQTLYTADVIHGDCFLALPADHPLTANTAVSITQLDGVAMGSLQSTHAHQQDVQAHFKAQDLAFSSMVESQTFLPILQFVSAGQCCAILDPLTVVHVEATAASGKTIAFRPLREAIRYRYAVFAPRYRPISILAQTLRDAWVAEVLTLLETIGANPKRDCAVESV</sequence>
<dbReference type="PROSITE" id="PS50931">
    <property type="entry name" value="HTH_LYSR"/>
    <property type="match status" value="1"/>
</dbReference>
<dbReference type="InterPro" id="IPR036388">
    <property type="entry name" value="WH-like_DNA-bd_sf"/>
</dbReference>
<keyword evidence="2" id="KW-0805">Transcription regulation</keyword>
<evidence type="ECO:0000313" key="6">
    <source>
        <dbReference type="EMBL" id="MCV3272156.1"/>
    </source>
</evidence>
<name>A0ABT3BEZ1_9RHOB</name>
<evidence type="ECO:0000256" key="3">
    <source>
        <dbReference type="ARBA" id="ARBA00023125"/>
    </source>
</evidence>
<dbReference type="Proteomes" id="UP001208690">
    <property type="component" value="Unassembled WGS sequence"/>
</dbReference>
<dbReference type="Pfam" id="PF00126">
    <property type="entry name" value="HTH_1"/>
    <property type="match status" value="1"/>
</dbReference>
<gene>
    <name evidence="6" type="ORF">MUB52_12030</name>
</gene>
<accession>A0ABT3BEZ1</accession>
<keyword evidence="4" id="KW-0804">Transcription</keyword>
<dbReference type="EMBL" id="JALIEB010000007">
    <property type="protein sequence ID" value="MCV3272156.1"/>
    <property type="molecule type" value="Genomic_DNA"/>
</dbReference>
<evidence type="ECO:0000259" key="5">
    <source>
        <dbReference type="PROSITE" id="PS50931"/>
    </source>
</evidence>
<evidence type="ECO:0000256" key="2">
    <source>
        <dbReference type="ARBA" id="ARBA00023015"/>
    </source>
</evidence>
<comment type="similarity">
    <text evidence="1">Belongs to the LysR transcriptional regulatory family.</text>
</comment>
<dbReference type="InterPro" id="IPR005119">
    <property type="entry name" value="LysR_subst-bd"/>
</dbReference>
<dbReference type="SUPFAM" id="SSF46785">
    <property type="entry name" value="Winged helix' DNA-binding domain"/>
    <property type="match status" value="1"/>
</dbReference>
<proteinExistence type="inferred from homology"/>
<dbReference type="InterPro" id="IPR036390">
    <property type="entry name" value="WH_DNA-bd_sf"/>
</dbReference>
<keyword evidence="3" id="KW-0238">DNA-binding</keyword>